<dbReference type="EnsemblPlants" id="EMT20377">
    <property type="protein sequence ID" value="EMT20377"/>
    <property type="gene ID" value="F775_19698"/>
</dbReference>
<organism evidence="1">
    <name type="scientific">Aegilops tauschii</name>
    <name type="common">Tausch's goatgrass</name>
    <name type="synonym">Aegilops squarrosa</name>
    <dbReference type="NCBI Taxonomy" id="37682"/>
    <lineage>
        <taxon>Eukaryota</taxon>
        <taxon>Viridiplantae</taxon>
        <taxon>Streptophyta</taxon>
        <taxon>Embryophyta</taxon>
        <taxon>Tracheophyta</taxon>
        <taxon>Spermatophyta</taxon>
        <taxon>Magnoliopsida</taxon>
        <taxon>Liliopsida</taxon>
        <taxon>Poales</taxon>
        <taxon>Poaceae</taxon>
        <taxon>BOP clade</taxon>
        <taxon>Pooideae</taxon>
        <taxon>Triticodae</taxon>
        <taxon>Triticeae</taxon>
        <taxon>Triticinae</taxon>
        <taxon>Aegilops</taxon>
    </lineage>
</organism>
<evidence type="ECO:0000313" key="1">
    <source>
        <dbReference type="EnsemblPlants" id="EMT20377"/>
    </source>
</evidence>
<accession>R7WCG0</accession>
<dbReference type="InterPro" id="IPR036047">
    <property type="entry name" value="F-box-like_dom_sf"/>
</dbReference>
<sequence>MAAAARRKDSKQQVLDGRTRTVKMVMKMNKRKKMVRGAAVFVALAAMAVIVRAIGFTTGVPMELRSGFRCSPPPLPHGARSRHDPDGGVDLISALPDEMLLLVLMRLRCFRAAAQTSLLSRRWRGVWTGLTDLTLCDLKPSAIEVALARFNAAPTRFAASPPVSTVNISFSERYAAHASSLLRATVRLSPEELVFTFQGCHMAERAIIVLPYFRRATSIEPDVHSHRIDPTRECYAGEAVPLRQHHSPWLLAQPWPTPTCDKELFEWAAELCTRDTETSGYQFPPVGAIFYIILPRLWSTCDASPSNKWHSFLYKNTKGHPFRCTGVAQGKIA</sequence>
<dbReference type="InterPro" id="IPR055312">
    <property type="entry name" value="FBL15-like"/>
</dbReference>
<dbReference type="SUPFAM" id="SSF81383">
    <property type="entry name" value="F-box domain"/>
    <property type="match status" value="1"/>
</dbReference>
<proteinExistence type="predicted"/>
<dbReference type="AlphaFoldDB" id="R7WCG0"/>
<dbReference type="PANTHER" id="PTHR34709">
    <property type="entry name" value="OS10G0396666 PROTEIN"/>
    <property type="match status" value="1"/>
</dbReference>
<evidence type="ECO:0008006" key="2">
    <source>
        <dbReference type="Google" id="ProtNLM"/>
    </source>
</evidence>
<name>R7WCG0_AEGTA</name>
<protein>
    <recommendedName>
        <fullName evidence="2">F-box domain-containing protein</fullName>
    </recommendedName>
</protein>
<reference evidence="1" key="1">
    <citation type="submission" date="2015-06" db="UniProtKB">
        <authorList>
            <consortium name="EnsemblPlants"/>
        </authorList>
    </citation>
    <scope>IDENTIFICATION</scope>
</reference>
<dbReference type="PANTHER" id="PTHR34709:SF21">
    <property type="entry name" value="FBD DOMAIN-CONTAINING PROTEIN"/>
    <property type="match status" value="1"/>
</dbReference>